<evidence type="ECO:0000313" key="8">
    <source>
        <dbReference type="Proteomes" id="UP001521116"/>
    </source>
</evidence>
<keyword evidence="5" id="KW-0539">Nucleus</keyword>
<comment type="subcellular location">
    <subcellularLocation>
        <location evidence="1">Nucleus</location>
    </subcellularLocation>
</comment>
<proteinExistence type="predicted"/>
<evidence type="ECO:0000256" key="6">
    <source>
        <dbReference type="SAM" id="MobiDB-lite"/>
    </source>
</evidence>
<keyword evidence="2" id="KW-0805">Transcription regulation</keyword>
<dbReference type="Proteomes" id="UP001521116">
    <property type="component" value="Unassembled WGS sequence"/>
</dbReference>
<dbReference type="PANTHER" id="PTHR47540:SF6">
    <property type="entry name" value="ZN(II)2CYS6 TRANSCRIPTION FACTOR (EUROFUNG)"/>
    <property type="match status" value="1"/>
</dbReference>
<dbReference type="EMBL" id="JAJVDC020000004">
    <property type="protein sequence ID" value="KAL1637197.1"/>
    <property type="molecule type" value="Genomic_DNA"/>
</dbReference>
<organism evidence="7 8">
    <name type="scientific">Neofusicoccum ribis</name>
    <dbReference type="NCBI Taxonomy" id="45134"/>
    <lineage>
        <taxon>Eukaryota</taxon>
        <taxon>Fungi</taxon>
        <taxon>Dikarya</taxon>
        <taxon>Ascomycota</taxon>
        <taxon>Pezizomycotina</taxon>
        <taxon>Dothideomycetes</taxon>
        <taxon>Dothideomycetes incertae sedis</taxon>
        <taxon>Botryosphaeriales</taxon>
        <taxon>Botryosphaeriaceae</taxon>
        <taxon>Neofusicoccum</taxon>
    </lineage>
</organism>
<dbReference type="PANTHER" id="PTHR47540">
    <property type="entry name" value="THIAMINE REPRESSIBLE GENES REGULATORY PROTEIN THI5"/>
    <property type="match status" value="1"/>
</dbReference>
<keyword evidence="4" id="KW-0804">Transcription</keyword>
<evidence type="ECO:0000256" key="2">
    <source>
        <dbReference type="ARBA" id="ARBA00023015"/>
    </source>
</evidence>
<comment type="caution">
    <text evidence="7">The sequence shown here is derived from an EMBL/GenBank/DDBJ whole genome shotgun (WGS) entry which is preliminary data.</text>
</comment>
<evidence type="ECO:0000313" key="7">
    <source>
        <dbReference type="EMBL" id="KAL1637197.1"/>
    </source>
</evidence>
<feature type="region of interest" description="Disordered" evidence="6">
    <location>
        <begin position="14"/>
        <end position="53"/>
    </location>
</feature>
<evidence type="ECO:0000256" key="3">
    <source>
        <dbReference type="ARBA" id="ARBA00023125"/>
    </source>
</evidence>
<evidence type="ECO:0000256" key="4">
    <source>
        <dbReference type="ARBA" id="ARBA00023163"/>
    </source>
</evidence>
<gene>
    <name evidence="7" type="ORF">SLS56_000856</name>
</gene>
<evidence type="ECO:0000256" key="1">
    <source>
        <dbReference type="ARBA" id="ARBA00004123"/>
    </source>
</evidence>
<reference evidence="7 8" key="1">
    <citation type="submission" date="2024-02" db="EMBL/GenBank/DDBJ databases">
        <title>De novo assembly and annotation of 12 fungi associated with fruit tree decline syndrome in Ontario, Canada.</title>
        <authorList>
            <person name="Sulman M."/>
            <person name="Ellouze W."/>
            <person name="Ilyukhin E."/>
        </authorList>
    </citation>
    <scope>NUCLEOTIDE SEQUENCE [LARGE SCALE GENOMIC DNA]</scope>
    <source>
        <strain evidence="7 8">M1-105</strain>
    </source>
</reference>
<keyword evidence="8" id="KW-1185">Reference proteome</keyword>
<dbReference type="CDD" id="cd12148">
    <property type="entry name" value="fungal_TF_MHR"/>
    <property type="match status" value="1"/>
</dbReference>
<name>A0ABR3TCI9_9PEZI</name>
<accession>A0ABR3TCI9</accession>
<dbReference type="InterPro" id="IPR051711">
    <property type="entry name" value="Stress_Response_Reg"/>
</dbReference>
<protein>
    <recommendedName>
        <fullName evidence="9">Transcription factor domain-containing protein</fullName>
    </recommendedName>
</protein>
<evidence type="ECO:0008006" key="9">
    <source>
        <dbReference type="Google" id="ProtNLM"/>
    </source>
</evidence>
<sequence length="546" mass="60611">MLASYIEELLEENERLRDSNRNSSSASALPTPNTTTVADAEPQGDAADNDDTERNPLLEDRAWFFPMNTAEMPIHIGEAADAAFATRFRQALSDTLHRHIPRTHYVTDEELMALTDIECPWPSGPRARFLVKVSLNTICQRFHVVRKSAILDGLEMAIRNPAGCDQLFKCKLWAMFALGEVFSTRTVSPDGYFPGLIYFARASRMLRVLGERPRIDSIEVVLLLDDDIEVDLPSNEGLTTVQAKDFGGPDYIIASIKLARLATHIIASIYKRKGQHGAFSQRVQQSLRNLRSWVEELPSHLQLDTDEHLQTRSKPIVYLHLSFNQFVVLATRPVLLHVFRTYRESLRTPASSPAPPIPETALALAEACIRCARHSYRLLTESWIDGAFATFGYFDTQYLFSAATILAISSLMNGKDSQSDGDHFETAAQFLSQLEQNGNFAAKEFCRHIDAMKLIMRETGGGGTYAVESSSTAASAIPGSAVPDSDLPYAAGSSMVTAGMALAEPSLQEFLSQPDLDLRFIDTSIYDGGLQSLYWPDLRGEDWMAS</sequence>
<evidence type="ECO:0000256" key="5">
    <source>
        <dbReference type="ARBA" id="ARBA00023242"/>
    </source>
</evidence>
<keyword evidence="3" id="KW-0238">DNA-binding</keyword>